<reference evidence="2 3" key="1">
    <citation type="submission" date="2022-04" db="EMBL/GenBank/DDBJ databases">
        <title>Roseobacter sp. WL0113 is a bacterium isolated from neritic sediment.</title>
        <authorList>
            <person name="Wang L."/>
            <person name="He W."/>
            <person name="Zhang D.-F."/>
        </authorList>
    </citation>
    <scope>NUCLEOTIDE SEQUENCE [LARGE SCALE GENOMIC DNA]</scope>
    <source>
        <strain evidence="2 3">WL0113</strain>
    </source>
</reference>
<dbReference type="SUPFAM" id="SSF101756">
    <property type="entry name" value="Hypothetical protein YgiW"/>
    <property type="match status" value="1"/>
</dbReference>
<comment type="caution">
    <text evidence="2">The sequence shown here is derived from an EMBL/GenBank/DDBJ whole genome shotgun (WGS) entry which is preliminary data.</text>
</comment>
<dbReference type="Proteomes" id="UP001208690">
    <property type="component" value="Unassembled WGS sequence"/>
</dbReference>
<name>A0ABT3BBZ1_9RHOB</name>
<keyword evidence="3" id="KW-1185">Reference proteome</keyword>
<dbReference type="RefSeq" id="WP_263843423.1">
    <property type="nucleotide sequence ID" value="NZ_JALIEB010000003.1"/>
</dbReference>
<organism evidence="2 3">
    <name type="scientific">Roseobacter sinensis</name>
    <dbReference type="NCBI Taxonomy" id="2931391"/>
    <lineage>
        <taxon>Bacteria</taxon>
        <taxon>Pseudomonadati</taxon>
        <taxon>Pseudomonadota</taxon>
        <taxon>Alphaproteobacteria</taxon>
        <taxon>Rhodobacterales</taxon>
        <taxon>Roseobacteraceae</taxon>
        <taxon>Roseobacter</taxon>
    </lineage>
</organism>
<keyword evidence="1" id="KW-0732">Signal</keyword>
<dbReference type="Gene3D" id="2.40.50.200">
    <property type="entry name" value="Bacterial OB-fold"/>
    <property type="match status" value="1"/>
</dbReference>
<protein>
    <recommendedName>
        <fullName evidence="4">Bacterial OB-fold domain-containing protein</fullName>
    </recommendedName>
</protein>
<dbReference type="EMBL" id="JALIEB010000003">
    <property type="protein sequence ID" value="MCV3271106.1"/>
    <property type="molecule type" value="Genomic_DNA"/>
</dbReference>
<feature type="chain" id="PRO_5045446795" description="Bacterial OB-fold domain-containing protein" evidence="1">
    <location>
        <begin position="21"/>
        <end position="107"/>
    </location>
</feature>
<evidence type="ECO:0008006" key="4">
    <source>
        <dbReference type="Google" id="ProtNLM"/>
    </source>
</evidence>
<proteinExistence type="predicted"/>
<dbReference type="InterPro" id="IPR036700">
    <property type="entry name" value="BOBF_sf"/>
</dbReference>
<evidence type="ECO:0000313" key="3">
    <source>
        <dbReference type="Proteomes" id="UP001208690"/>
    </source>
</evidence>
<feature type="signal peptide" evidence="1">
    <location>
        <begin position="1"/>
        <end position="20"/>
    </location>
</feature>
<sequence length="107" mass="11590">MRHSVWITCIALAAPSSVVAGSTIESITAETRVTVSGVVERITDEDTFILKDHTGRIPVYIGPNAMPVTSGVAVTVHGVVDDMPREIYADRIGTADGQSFELDRRYE</sequence>
<evidence type="ECO:0000256" key="1">
    <source>
        <dbReference type="SAM" id="SignalP"/>
    </source>
</evidence>
<accession>A0ABT3BBZ1</accession>
<gene>
    <name evidence="2" type="ORF">MUB52_06675</name>
</gene>
<evidence type="ECO:0000313" key="2">
    <source>
        <dbReference type="EMBL" id="MCV3271106.1"/>
    </source>
</evidence>